<keyword evidence="4" id="KW-0963">Cytoplasm</keyword>
<evidence type="ECO:0000256" key="6">
    <source>
        <dbReference type="ARBA" id="ARBA00023242"/>
    </source>
</evidence>
<accession>A0A1X0R235</accession>
<dbReference type="VEuPathDB" id="FungiDB:BCV72DRAFT_128368"/>
<dbReference type="GO" id="GO:0000932">
    <property type="term" value="C:P-body"/>
    <property type="evidence" value="ECO:0007669"/>
    <property type="project" value="UniProtKB-SubCell"/>
</dbReference>
<dbReference type="GO" id="GO:0003723">
    <property type="term" value="F:RNA binding"/>
    <property type="evidence" value="ECO:0007669"/>
    <property type="project" value="UniProtKB-KW"/>
</dbReference>
<keyword evidence="6" id="KW-0539">Nucleus</keyword>
<gene>
    <name evidence="9" type="ORF">BCV72DRAFT_128368</name>
</gene>
<comment type="subcellular location">
    <subcellularLocation>
        <location evidence="2">Cytoplasm</location>
        <location evidence="2">P-body</location>
    </subcellularLocation>
    <subcellularLocation>
        <location evidence="1">Nucleus</location>
    </subcellularLocation>
</comment>
<sequence>MGDSFFGFDTNLPPLSERELQQLTDQEKNNNKDVSSYDQADVDVYDFATLRDELGAHEDVLLEDDDHLGDQLLEEGDINNDITFADAPVDKDFDFSGNTQKFSANFKETGFTEEEAFFAKRRTKEESVNSSFRNIWGPSTNPAGHQTTVGRNFGEASPIASSKSIWGNFSSGLSTPETNGFSPLATGHSGLSPFTAANKQSVRTPQHQPQQQQPQQFVGGLSPSVSAGYGPQARVKPLTLEDLEADMQRQAAANRYRTNDPVNGKVMSLAELEASFATSGNRPQPGAQTSPFAYPQPDPMQLLAMKQQHELKEQLSIARELKRRENYRKSQYDGLMTQHDKDLVNRIQLSQLASGDPYADDFYYQVYTSLRQRAGLPTAPAVNTPNERGNRGRRDDNMMHRMQQQLQRIVNEAKRRPKQTQVSLEGALGKITSLTVRNPRQVLQVANAHAAHTDSGHTLHDAHSASVSQKAKTNIDRRQVLKLTEDLYTTILEIEQMRRQGPPKGAEEDDEADAVEEFHQALADKVEKLWNSLRLSESSDLTVPFLVLLLSTAKGKKLIPRIVRQLNSSQSMKVLNAMIANFTKLQVCRYVIYPGTAVANVQEAQHHMFVPFEEVELFMNATAPPLLQIIAESPLHTVNDLLQLFLQQNDVLSIVHTKPGLAFLTMLLSRAEILKQGGGALQGFAPPSPEEITRWQDLYTALFNMIKGRYLGIFPSLYYLIPVNPNTSIVQLSLAVDDMYVWQFLAAMAVGASMEQQHILVTEVRDRVMENILLAKSNRLPLEQANHRIANVNLFLHALGLDASQVSVPL</sequence>
<feature type="domain" description="mRNA decay factor PAT1" evidence="8">
    <location>
        <begin position="217"/>
        <end position="803"/>
    </location>
</feature>
<feature type="region of interest" description="Disordered" evidence="7">
    <location>
        <begin position="178"/>
        <end position="231"/>
    </location>
</feature>
<evidence type="ECO:0000259" key="8">
    <source>
        <dbReference type="Pfam" id="PF09770"/>
    </source>
</evidence>
<dbReference type="PANTHER" id="PTHR21551">
    <property type="entry name" value="TOPOISOMERASE II-ASSOCIATED PROTEIN PAT1"/>
    <property type="match status" value="1"/>
</dbReference>
<evidence type="ECO:0000256" key="5">
    <source>
        <dbReference type="ARBA" id="ARBA00022884"/>
    </source>
</evidence>
<evidence type="ECO:0000313" key="9">
    <source>
        <dbReference type="EMBL" id="ORE06070.1"/>
    </source>
</evidence>
<dbReference type="GO" id="GO:0005634">
    <property type="term" value="C:nucleus"/>
    <property type="evidence" value="ECO:0007669"/>
    <property type="project" value="UniProtKB-SubCell"/>
</dbReference>
<name>A0A1X0R235_RHIZD</name>
<feature type="compositionally biased region" description="Low complexity" evidence="7">
    <location>
        <begin position="205"/>
        <end position="216"/>
    </location>
</feature>
<keyword evidence="5" id="KW-0694">RNA-binding</keyword>
<dbReference type="GO" id="GO:0033962">
    <property type="term" value="P:P-body assembly"/>
    <property type="evidence" value="ECO:0007669"/>
    <property type="project" value="TreeGrafter"/>
</dbReference>
<evidence type="ECO:0000256" key="2">
    <source>
        <dbReference type="ARBA" id="ARBA00004201"/>
    </source>
</evidence>
<evidence type="ECO:0000256" key="1">
    <source>
        <dbReference type="ARBA" id="ARBA00004123"/>
    </source>
</evidence>
<dbReference type="InterPro" id="IPR019167">
    <property type="entry name" value="PAT1_dom"/>
</dbReference>
<comment type="similarity">
    <text evidence="3">Belongs to the PAT1 family.</text>
</comment>
<evidence type="ECO:0000256" key="7">
    <source>
        <dbReference type="SAM" id="MobiDB-lite"/>
    </source>
</evidence>
<evidence type="ECO:0000256" key="4">
    <source>
        <dbReference type="ARBA" id="ARBA00022490"/>
    </source>
</evidence>
<proteinExistence type="inferred from homology"/>
<organism evidence="9">
    <name type="scientific">Rhizopus microsporus var. microsporus</name>
    <dbReference type="NCBI Taxonomy" id="86635"/>
    <lineage>
        <taxon>Eukaryota</taxon>
        <taxon>Fungi</taxon>
        <taxon>Fungi incertae sedis</taxon>
        <taxon>Mucoromycota</taxon>
        <taxon>Mucoromycotina</taxon>
        <taxon>Mucoromycetes</taxon>
        <taxon>Mucorales</taxon>
        <taxon>Mucorineae</taxon>
        <taxon>Rhizopodaceae</taxon>
        <taxon>Rhizopus</taxon>
    </lineage>
</organism>
<dbReference type="EMBL" id="KV921930">
    <property type="protein sequence ID" value="ORE06070.1"/>
    <property type="molecule type" value="Genomic_DNA"/>
</dbReference>
<dbReference type="InterPro" id="IPR039900">
    <property type="entry name" value="Pat1-like"/>
</dbReference>
<dbReference type="AlphaFoldDB" id="A0A1X0R235"/>
<dbReference type="PANTHER" id="PTHR21551:SF0">
    <property type="entry name" value="PROTEIN ASSOCIATED WITH TOPO II RELATED-1, ISOFORM A"/>
    <property type="match status" value="1"/>
</dbReference>
<dbReference type="Proteomes" id="UP000242414">
    <property type="component" value="Unassembled WGS sequence"/>
</dbReference>
<dbReference type="GO" id="GO:0000290">
    <property type="term" value="P:deadenylation-dependent decapping of nuclear-transcribed mRNA"/>
    <property type="evidence" value="ECO:0007669"/>
    <property type="project" value="InterPro"/>
</dbReference>
<dbReference type="OrthoDB" id="74835at2759"/>
<reference evidence="9" key="1">
    <citation type="journal article" date="2016" name="Proc. Natl. Acad. Sci. U.S.A.">
        <title>Lipid metabolic changes in an early divergent fungus govern the establishment of a mutualistic symbiosis with endobacteria.</title>
        <authorList>
            <person name="Lastovetsky O.A."/>
            <person name="Gaspar M.L."/>
            <person name="Mondo S.J."/>
            <person name="LaButti K.M."/>
            <person name="Sandor L."/>
            <person name="Grigoriev I.V."/>
            <person name="Henry S.A."/>
            <person name="Pawlowska T.E."/>
        </authorList>
    </citation>
    <scope>NUCLEOTIDE SEQUENCE [LARGE SCALE GENOMIC DNA]</scope>
    <source>
        <strain evidence="9">ATCC 52814</strain>
    </source>
</reference>
<evidence type="ECO:0000256" key="3">
    <source>
        <dbReference type="ARBA" id="ARBA00009138"/>
    </source>
</evidence>
<protein>
    <recommendedName>
        <fullName evidence="8">mRNA decay factor PAT1 domain-containing protein</fullName>
    </recommendedName>
</protein>
<feature type="compositionally biased region" description="Polar residues" evidence="7">
    <location>
        <begin position="195"/>
        <end position="204"/>
    </location>
</feature>
<dbReference type="Pfam" id="PF09770">
    <property type="entry name" value="PAT1"/>
    <property type="match status" value="1"/>
</dbReference>